<dbReference type="PANTHER" id="PTHR43355">
    <property type="entry name" value="FLAVIN REDUCTASE (NADPH)"/>
    <property type="match status" value="1"/>
</dbReference>
<name>A0AAD4LRP5_9AGAM</name>
<comment type="caution">
    <text evidence="3">The sequence shown here is derived from an EMBL/GenBank/DDBJ whole genome shotgun (WGS) entry which is preliminary data.</text>
</comment>
<evidence type="ECO:0000259" key="2">
    <source>
        <dbReference type="Pfam" id="PF13460"/>
    </source>
</evidence>
<dbReference type="Gene3D" id="3.40.50.720">
    <property type="entry name" value="NAD(P)-binding Rossmann-like Domain"/>
    <property type="match status" value="1"/>
</dbReference>
<organism evidence="3 4">
    <name type="scientific">Lactarius akahatsu</name>
    <dbReference type="NCBI Taxonomy" id="416441"/>
    <lineage>
        <taxon>Eukaryota</taxon>
        <taxon>Fungi</taxon>
        <taxon>Dikarya</taxon>
        <taxon>Basidiomycota</taxon>
        <taxon>Agaricomycotina</taxon>
        <taxon>Agaricomycetes</taxon>
        <taxon>Russulales</taxon>
        <taxon>Russulaceae</taxon>
        <taxon>Lactarius</taxon>
    </lineage>
</organism>
<dbReference type="Proteomes" id="UP001201163">
    <property type="component" value="Unassembled WGS sequence"/>
</dbReference>
<keyword evidence="4" id="KW-1185">Reference proteome</keyword>
<dbReference type="GO" id="GO:0016646">
    <property type="term" value="F:oxidoreductase activity, acting on the CH-NH group of donors, NAD or NADP as acceptor"/>
    <property type="evidence" value="ECO:0007669"/>
    <property type="project" value="TreeGrafter"/>
</dbReference>
<proteinExistence type="inferred from homology"/>
<gene>
    <name evidence="3" type="ORF">EDB92DRAFT_1790222</name>
</gene>
<evidence type="ECO:0000256" key="1">
    <source>
        <dbReference type="ARBA" id="ARBA00038376"/>
    </source>
</evidence>
<protein>
    <submittedName>
        <fullName evidence="3">NAD-binding protein</fullName>
    </submittedName>
</protein>
<dbReference type="PANTHER" id="PTHR43355:SF2">
    <property type="entry name" value="FLAVIN REDUCTASE (NADPH)"/>
    <property type="match status" value="1"/>
</dbReference>
<dbReference type="Pfam" id="PF13460">
    <property type="entry name" value="NAD_binding_10"/>
    <property type="match status" value="1"/>
</dbReference>
<dbReference type="InterPro" id="IPR051606">
    <property type="entry name" value="Polyketide_Oxido-like"/>
</dbReference>
<feature type="domain" description="NAD(P)-binding" evidence="2">
    <location>
        <begin position="7"/>
        <end position="203"/>
    </location>
</feature>
<dbReference type="InterPro" id="IPR036291">
    <property type="entry name" value="NAD(P)-bd_dom_sf"/>
</dbReference>
<evidence type="ECO:0000313" key="4">
    <source>
        <dbReference type="Proteomes" id="UP001201163"/>
    </source>
</evidence>
<reference evidence="3" key="1">
    <citation type="submission" date="2022-01" db="EMBL/GenBank/DDBJ databases">
        <title>Comparative genomics reveals a dynamic genome evolution in the ectomycorrhizal milk-cap (Lactarius) mushrooms.</title>
        <authorList>
            <consortium name="DOE Joint Genome Institute"/>
            <person name="Lebreton A."/>
            <person name="Tang N."/>
            <person name="Kuo A."/>
            <person name="LaButti K."/>
            <person name="Drula E."/>
            <person name="Barry K."/>
            <person name="Clum A."/>
            <person name="Lipzen A."/>
            <person name="Mousain D."/>
            <person name="Ng V."/>
            <person name="Wang R."/>
            <person name="Wang X."/>
            <person name="Dai Y."/>
            <person name="Henrissat B."/>
            <person name="Grigoriev I.V."/>
            <person name="Guerin-Laguette A."/>
            <person name="Yu F."/>
            <person name="Martin F.M."/>
        </authorList>
    </citation>
    <scope>NUCLEOTIDE SEQUENCE</scope>
    <source>
        <strain evidence="3">QP</strain>
    </source>
</reference>
<dbReference type="AlphaFoldDB" id="A0AAD4LRP5"/>
<dbReference type="EMBL" id="JAKELL010000003">
    <property type="protein sequence ID" value="KAH8999779.1"/>
    <property type="molecule type" value="Genomic_DNA"/>
</dbReference>
<comment type="similarity">
    <text evidence="1">Belongs to the avfA family.</text>
</comment>
<dbReference type="InterPro" id="IPR016040">
    <property type="entry name" value="NAD(P)-bd_dom"/>
</dbReference>
<evidence type="ECO:0000313" key="3">
    <source>
        <dbReference type="EMBL" id="KAH8999779.1"/>
    </source>
</evidence>
<dbReference type="SUPFAM" id="SSF51735">
    <property type="entry name" value="NAD(P)-binding Rossmann-fold domains"/>
    <property type="match status" value="1"/>
</dbReference>
<accession>A0AAD4LRP5</accession>
<sequence length="217" mass="23052">MRVVILGGTGPSGILLIEEALAARHTIVVYARNPQKLPVHLSKHPEITVVKGELQDAAALATALAGARAVLSALGPTFGNPAGEPIAHGYAVVLEAMRRAGVKRLIALGTTSTKDELDKFSIGYSVMATVVFVGARSMYRDIAAVGEVIRESEDIDWTIVRVPILKNDKNREVRAGYIGDGGAGAAYTLARHGFAAFVLQELDKGEWIKRAPLITSA</sequence>